<evidence type="ECO:0000313" key="1">
    <source>
        <dbReference type="EMBL" id="MDQ0342434.1"/>
    </source>
</evidence>
<dbReference type="NCBIfam" id="NF046065">
    <property type="entry name" value="MtxRegRemB"/>
    <property type="match status" value="1"/>
</dbReference>
<protein>
    <submittedName>
        <fullName evidence="1">Regulator of extracellular matrix RemA (YlzA/DUF370 family)</fullName>
    </submittedName>
</protein>
<dbReference type="Proteomes" id="UP001232343">
    <property type="component" value="Unassembled WGS sequence"/>
</dbReference>
<sequence length="85" mass="9538">MYIHVGEDVMVRSSEIIAILEKGTVHSSDEIKHFLEKNKKAVVYLSNGNFKSMIITSPHVYLSPIAPGTLKKRLLKPDSDVEIDD</sequence>
<keyword evidence="2" id="KW-1185">Reference proteome</keyword>
<dbReference type="Pfam" id="PF04025">
    <property type="entry name" value="RemA-like"/>
    <property type="match status" value="1"/>
</dbReference>
<comment type="caution">
    <text evidence="1">The sequence shown here is derived from an EMBL/GenBank/DDBJ whole genome shotgun (WGS) entry which is preliminary data.</text>
</comment>
<gene>
    <name evidence="1" type="ORF">J2S14_001246</name>
</gene>
<name>A0ABU0D208_9BACI</name>
<evidence type="ECO:0000313" key="2">
    <source>
        <dbReference type="Proteomes" id="UP001232343"/>
    </source>
</evidence>
<reference evidence="1 2" key="1">
    <citation type="submission" date="2023-07" db="EMBL/GenBank/DDBJ databases">
        <title>Genomic Encyclopedia of Type Strains, Phase IV (KMG-IV): sequencing the most valuable type-strain genomes for metagenomic binning, comparative biology and taxonomic classification.</title>
        <authorList>
            <person name="Goeker M."/>
        </authorList>
    </citation>
    <scope>NUCLEOTIDE SEQUENCE [LARGE SCALE GENOMIC DNA]</scope>
    <source>
        <strain evidence="1 2">DSM 27848</strain>
    </source>
</reference>
<dbReference type="InterPro" id="IPR007169">
    <property type="entry name" value="RemA-like"/>
</dbReference>
<dbReference type="RefSeq" id="WP_244680996.1">
    <property type="nucleotide sequence ID" value="NZ_JALIRM010000002.1"/>
</dbReference>
<dbReference type="EMBL" id="JAUSUO010000002">
    <property type="protein sequence ID" value="MDQ0342434.1"/>
    <property type="molecule type" value="Genomic_DNA"/>
</dbReference>
<accession>A0ABU0D208</accession>
<organism evidence="1 2">
    <name type="scientific">Lederbergia wuyishanensis</name>
    <dbReference type="NCBI Taxonomy" id="1347903"/>
    <lineage>
        <taxon>Bacteria</taxon>
        <taxon>Bacillati</taxon>
        <taxon>Bacillota</taxon>
        <taxon>Bacilli</taxon>
        <taxon>Bacillales</taxon>
        <taxon>Bacillaceae</taxon>
        <taxon>Lederbergia</taxon>
    </lineage>
</organism>
<proteinExistence type="predicted"/>